<dbReference type="Pfam" id="PF04977">
    <property type="entry name" value="DivIC"/>
    <property type="match status" value="1"/>
</dbReference>
<comment type="caution">
    <text evidence="1">The sequence shown here is derived from an EMBL/GenBank/DDBJ whole genome shotgun (WGS) entry which is preliminary data.</text>
</comment>
<sequence>MKISANRNFDFQTILARATSLGRFPKTLLLTLTSIALVCVCCYQPAKVYYTQVRETQKSQAELVAVEARNAKLKAAVESLQTDEGVEDKAKSDYGYVKEGEGAVVVTGIEKKTNNNLPEYVDSKKIASPDTWYSGVLDSIFGYDNSISQE</sequence>
<protein>
    <submittedName>
        <fullName evidence="1">Septum formation initiator family protein</fullName>
    </submittedName>
</protein>
<evidence type="ECO:0000313" key="1">
    <source>
        <dbReference type="EMBL" id="MDO4842117.1"/>
    </source>
</evidence>
<evidence type="ECO:0000313" key="2">
    <source>
        <dbReference type="Proteomes" id="UP001168575"/>
    </source>
</evidence>
<reference evidence="1" key="1">
    <citation type="submission" date="2023-07" db="EMBL/GenBank/DDBJ databases">
        <title>Between Cages and Wild: Unraveling the Impact of Captivity on Animal Microbiomes and Antimicrobial Resistance.</title>
        <authorList>
            <person name="Schmartz G.P."/>
            <person name="Rehner J."/>
            <person name="Schuff M.J."/>
            <person name="Becker S.L."/>
            <person name="Kravczyk M."/>
            <person name="Gurevich A."/>
            <person name="Francke R."/>
            <person name="Mueller R."/>
            <person name="Keller V."/>
            <person name="Keller A."/>
        </authorList>
    </citation>
    <scope>NUCLEOTIDE SEQUENCE</scope>
    <source>
        <strain evidence="1">S12M_St_49</strain>
    </source>
</reference>
<dbReference type="InterPro" id="IPR007060">
    <property type="entry name" value="FtsL/DivIC"/>
</dbReference>
<keyword evidence="2" id="KW-1185">Reference proteome</keyword>
<dbReference type="Proteomes" id="UP001168575">
    <property type="component" value="Unassembled WGS sequence"/>
</dbReference>
<name>A0AA43RM93_9ACTN</name>
<gene>
    <name evidence="1" type="ORF">Q3982_05515</name>
</gene>
<dbReference type="AlphaFoldDB" id="A0AA43RM93"/>
<proteinExistence type="predicted"/>
<accession>A0AA43RM93</accession>
<dbReference type="EMBL" id="JAUMVS010000095">
    <property type="protein sequence ID" value="MDO4842117.1"/>
    <property type="molecule type" value="Genomic_DNA"/>
</dbReference>
<organism evidence="1 2">
    <name type="scientific">Phoenicibacter congonensis</name>
    <dbReference type="NCBI Taxonomy" id="1944646"/>
    <lineage>
        <taxon>Bacteria</taxon>
        <taxon>Bacillati</taxon>
        <taxon>Actinomycetota</taxon>
        <taxon>Coriobacteriia</taxon>
        <taxon>Eggerthellales</taxon>
        <taxon>Eggerthellaceae</taxon>
        <taxon>Phoenicibacter</taxon>
    </lineage>
</organism>